<evidence type="ECO:0000313" key="4">
    <source>
        <dbReference type="Proteomes" id="UP000694888"/>
    </source>
</evidence>
<dbReference type="PROSITE" id="PS50095">
    <property type="entry name" value="PLAT"/>
    <property type="match status" value="13"/>
</dbReference>
<dbReference type="RefSeq" id="XP_012940880.1">
    <property type="nucleotide sequence ID" value="XM_013085426.2"/>
</dbReference>
<feature type="domain" description="PLAT" evidence="3">
    <location>
        <begin position="878"/>
        <end position="1005"/>
    </location>
</feature>
<evidence type="ECO:0000256" key="1">
    <source>
        <dbReference type="PROSITE-ProRule" id="PRU00152"/>
    </source>
</evidence>
<dbReference type="CDD" id="cd01756">
    <property type="entry name" value="PLAT_repeat"/>
    <property type="match status" value="10"/>
</dbReference>
<evidence type="ECO:0000256" key="2">
    <source>
        <dbReference type="SAM" id="MobiDB-lite"/>
    </source>
</evidence>
<reference evidence="5" key="1">
    <citation type="submission" date="2025-08" db="UniProtKB">
        <authorList>
            <consortium name="RefSeq"/>
        </authorList>
    </citation>
    <scope>IDENTIFICATION</scope>
</reference>
<feature type="region of interest" description="Disordered" evidence="2">
    <location>
        <begin position="512"/>
        <end position="551"/>
    </location>
</feature>
<feature type="domain" description="PLAT" evidence="3">
    <location>
        <begin position="275"/>
        <end position="393"/>
    </location>
</feature>
<protein>
    <submittedName>
        <fullName evidence="5">Lipoxygenase homology domain-containing protein 1</fullName>
    </submittedName>
</protein>
<comment type="caution">
    <text evidence="1">Lacks conserved residue(s) required for the propagation of feature annotation.</text>
</comment>
<dbReference type="Pfam" id="PF01477">
    <property type="entry name" value="PLAT"/>
    <property type="match status" value="13"/>
</dbReference>
<name>A0ABM1A4V8_APLCA</name>
<feature type="region of interest" description="Disordered" evidence="2">
    <location>
        <begin position="1169"/>
        <end position="1188"/>
    </location>
</feature>
<dbReference type="InterPro" id="IPR052970">
    <property type="entry name" value="Inner_ear_hair_cell_LOXHD"/>
</dbReference>
<evidence type="ECO:0000259" key="3">
    <source>
        <dbReference type="PROSITE" id="PS50095"/>
    </source>
</evidence>
<feature type="domain" description="PLAT" evidence="3">
    <location>
        <begin position="1208"/>
        <end position="1325"/>
    </location>
</feature>
<feature type="domain" description="PLAT" evidence="3">
    <location>
        <begin position="404"/>
        <end position="520"/>
    </location>
</feature>
<evidence type="ECO:0000313" key="5">
    <source>
        <dbReference type="RefSeq" id="XP_012940880.1"/>
    </source>
</evidence>
<feature type="domain" description="PLAT" evidence="3">
    <location>
        <begin position="1340"/>
        <end position="1455"/>
    </location>
</feature>
<dbReference type="Gene3D" id="2.60.60.20">
    <property type="entry name" value="PLAT/LH2 domain"/>
    <property type="match status" value="3"/>
</dbReference>
<feature type="domain" description="PLAT" evidence="3">
    <location>
        <begin position="9"/>
        <end position="124"/>
    </location>
</feature>
<organism evidence="4 5">
    <name type="scientific">Aplysia californica</name>
    <name type="common">California sea hare</name>
    <dbReference type="NCBI Taxonomy" id="6500"/>
    <lineage>
        <taxon>Eukaryota</taxon>
        <taxon>Metazoa</taxon>
        <taxon>Spiralia</taxon>
        <taxon>Lophotrochozoa</taxon>
        <taxon>Mollusca</taxon>
        <taxon>Gastropoda</taxon>
        <taxon>Heterobranchia</taxon>
        <taxon>Euthyneura</taxon>
        <taxon>Tectipleura</taxon>
        <taxon>Aplysiida</taxon>
        <taxon>Aplysioidea</taxon>
        <taxon>Aplysiidae</taxon>
        <taxon>Aplysia</taxon>
    </lineage>
</organism>
<proteinExistence type="predicted"/>
<dbReference type="SUPFAM" id="SSF49723">
    <property type="entry name" value="Lipase/lipooxygenase domain (PLAT/LH2 domain)"/>
    <property type="match status" value="13"/>
</dbReference>
<dbReference type="PANTHER" id="PTHR45901:SF3">
    <property type="entry name" value="LIPOXYGENASE HOMOLOGY DOMAIN-CONTAINING PROTEIN 1"/>
    <property type="match status" value="1"/>
</dbReference>
<keyword evidence="4" id="KW-1185">Reference proteome</keyword>
<dbReference type="InterPro" id="IPR036392">
    <property type="entry name" value="PLAT/LH2_dom_sf"/>
</dbReference>
<gene>
    <name evidence="5" type="primary">LOC101854840</name>
</gene>
<dbReference type="Proteomes" id="UP000694888">
    <property type="component" value="Unplaced"/>
</dbReference>
<dbReference type="Gene3D" id="2.40.180.10">
    <property type="entry name" value="Catalase core domain"/>
    <property type="match status" value="10"/>
</dbReference>
<dbReference type="GeneID" id="101854840"/>
<sequence>MRKKKEKQVNWQAWVFTSDIKSAGTDANVYITIYGDKGKSDDIPLSNKGDSFEKGNMDTFRFNTVGVGKPYKLRVWHDNSGTFAGWHLDKIELESMESKERYSFKCNRWLAEDEDDKEIVREMPAEAPSIKKPLPVVHYVVQVYTAKKSYAGTDANVYINIFGDLGDTGKRFLKYSKTNKNKFEKGKGIFQDGMMDEFEVEAVTLHKLKKIRIGHDGKGPGAGWFLDKVVVFPKDRSDSTKEVTFNCNRWLAEDEDDGLIEREITASGAQMLSTTTYMVSVKTGDVRGAGTDANVFLKIFGTKEDTGSLQLRQSENAWDKFERGRTDLFKLEATDIGKIKKIKIGHDRSKIGSAWFLDEVRIDVPSKGEHYTFACHRWLSDKEGDKQTEVEIEPSDTREIEKTIPYEVTIWTGTKSGAGTDSNVFLQLYGKDGKTQEISLRNKTDNFEKGQVDKFKIEAPDVGRLQKVRIGHDGTGMFSGWYLDKMLIQRQLPQKKREKKKLSDHERRKSILALHRSDEDSDSSSPSSTPGRRRKGYRGSRSKLDAVQEEDEEEDTEDYWFFVDQWFARGEGDKAIVRELIPTDKDGRSLKGALEELEYVVRIFTGDIRWAGTDANVFVNIYGEKGDTGERQMKDSETNSNKFERAQEDVFRIKAIDLGKLTKLNIRHDNKGGGADWFLDRVEVEDGKGKTGYFFPCQRWLAVSRDDGQLTRELVPVDQALKKRLTKRDSTTAIKDEIGLETKAAMTTYHVQVFTGDVWGAGTDANVYVILFGDNDHTSKMFLKSSMTNKNKFERNQMDEFLLELVNIGELKKIKIGHDNKGGGGAWFLDKVVIDAPSLGKTWVFQCGHWLSDSDEDRLLERELFPQELATEEYVPCIPYEITTFTSDISSAGTDAMVYVALYGKETATQPKNLCSSKRECKQRFKRGSPDKFIIELEDVGDTIEKIRIGHDGSGFGAGWHLDKVEVRRLHETGKNGLGSITYTFPCNRWLAKDMEDGAIERELLPEKAVQEIIGRDGQTKSKEVKIKDRLKAKKYTVEVFTGDMKGGGTDANVFLSVFGDKGDTGERQLRNSETNRDKFEKNKMDRFVLEAVDLGNLYKVKIRHDNSMFNPAWYLDRVEVSDGRDKSVFHCERWLAKNKDDGKIERSLYIKGYDGDMSSTGTLRSTRFGGSMTSLDSMKTDPFSKSPRLSRKQLSQSLEEVPEGPTIPYTVKVCTGDGEDNGTSSNVWIKIFGIKKLHTGRLFLELMQKEKFEPSSVEIFSLEAVDVKEVKRVEIGHDGVAPGTGWFLKDMELDLPTKGKHYHFDCKQWLAKDKGDGKTSRMFSVDDGLSSITSYKPMIPYEVTVTTGDVAAAGTDRKIMMTVFGTKGTSGPLELDKRQDRFERARTDLIKMEIDDVAPIKKVRLELTGKGSRPFWFLEKLELRNMETGTLSVFKYNGWIGSGKDEAKNPVDIPAVERGKTVLEKTSYKVSVKTSDVSGAGTDANVYVIIFGAMGDSGEVHLKDSETFKDPFEKNQLDVFTLKNQLSLGELSKVRVWHDNKGFGAAWHLAHIEIEDLSNKRVFTFHCDKWLSTKEDDKQIIRELTCLQPSRPDSAGSSSKDKTVYEIEVTTTDKNEGGTMHNAWLILEGKRKSSKLFQLVNSPHNKILRKGTSNNFSMSSAPLGKLERCIVGAFERADRKMDDPQGREAMWHCHEIVVTDTSSGERYTFPCKQWIKISPQPSKRDAEVLEVSKVEESKVAVQRNLAPVKYEIVVITGDVKGAGTNANVFITVFGNNGNTGKRPLTKAFRDLFERNQTDKFQIEALDLGELTKVKVEHDNSGFRPSWFLERVEILNLATNSTIVFPCSKWLAKDKGDGELSREIFAKVD</sequence>
<accession>A0ABM1A4V8</accession>
<feature type="domain" description="PLAT" evidence="3">
    <location>
        <begin position="747"/>
        <end position="865"/>
    </location>
</feature>
<feature type="domain" description="PLAT" evidence="3">
    <location>
        <begin position="1604"/>
        <end position="1730"/>
    </location>
</feature>
<dbReference type="InterPro" id="IPR001024">
    <property type="entry name" value="PLAT/LH2_dom"/>
</dbReference>
<feature type="domain" description="PLAT" evidence="3">
    <location>
        <begin position="1034"/>
        <end position="1150"/>
    </location>
</feature>
<feature type="compositionally biased region" description="Basic residues" evidence="2">
    <location>
        <begin position="531"/>
        <end position="541"/>
    </location>
</feature>
<feature type="domain" description="PLAT" evidence="3">
    <location>
        <begin position="1749"/>
        <end position="1865"/>
    </location>
</feature>
<dbReference type="PANTHER" id="PTHR45901">
    <property type="entry name" value="PROTEIN CBG12474"/>
    <property type="match status" value="1"/>
</dbReference>
<feature type="domain" description="PLAT" evidence="3">
    <location>
        <begin position="597"/>
        <end position="715"/>
    </location>
</feature>
<feature type="domain" description="PLAT" evidence="3">
    <location>
        <begin position="1467"/>
        <end position="1586"/>
    </location>
</feature>
<feature type="domain" description="PLAT" evidence="3">
    <location>
        <begin position="137"/>
        <end position="265"/>
    </location>
</feature>
<dbReference type="SMART" id="SM00308">
    <property type="entry name" value="LH2"/>
    <property type="match status" value="11"/>
</dbReference>